<dbReference type="Proteomes" id="UP000791440">
    <property type="component" value="Unassembled WGS sequence"/>
</dbReference>
<comment type="caution">
    <text evidence="2">The sequence shown here is derived from an EMBL/GenBank/DDBJ whole genome shotgun (WGS) entry which is preliminary data.</text>
</comment>
<dbReference type="PANTHER" id="PTHR35617">
    <property type="entry name" value="PHAGE_INTEGRASE DOMAIN-CONTAINING PROTEIN"/>
    <property type="match status" value="1"/>
</dbReference>
<dbReference type="PANTHER" id="PTHR35617:SF3">
    <property type="entry name" value="CORE-BINDING (CB) DOMAIN-CONTAINING PROTEIN"/>
    <property type="match status" value="1"/>
</dbReference>
<organism evidence="2 3">
    <name type="scientific">Manduca sexta</name>
    <name type="common">Tobacco hawkmoth</name>
    <name type="synonym">Tobacco hornworm</name>
    <dbReference type="NCBI Taxonomy" id="7130"/>
    <lineage>
        <taxon>Eukaryota</taxon>
        <taxon>Metazoa</taxon>
        <taxon>Ecdysozoa</taxon>
        <taxon>Arthropoda</taxon>
        <taxon>Hexapoda</taxon>
        <taxon>Insecta</taxon>
        <taxon>Pterygota</taxon>
        <taxon>Neoptera</taxon>
        <taxon>Endopterygota</taxon>
        <taxon>Lepidoptera</taxon>
        <taxon>Glossata</taxon>
        <taxon>Ditrysia</taxon>
        <taxon>Bombycoidea</taxon>
        <taxon>Sphingidae</taxon>
        <taxon>Sphinginae</taxon>
        <taxon>Sphingini</taxon>
        <taxon>Manduca</taxon>
    </lineage>
</organism>
<evidence type="ECO:0000313" key="3">
    <source>
        <dbReference type="Proteomes" id="UP000791440"/>
    </source>
</evidence>
<dbReference type="PROSITE" id="PS51898">
    <property type="entry name" value="TYR_RECOMBINASE"/>
    <property type="match status" value="1"/>
</dbReference>
<feature type="domain" description="Tyr recombinase" evidence="1">
    <location>
        <begin position="90"/>
        <end position="300"/>
    </location>
</feature>
<dbReference type="GO" id="GO:0003677">
    <property type="term" value="F:DNA binding"/>
    <property type="evidence" value="ECO:0007669"/>
    <property type="project" value="InterPro"/>
</dbReference>
<evidence type="ECO:0000313" key="2">
    <source>
        <dbReference type="EMBL" id="KAG6456630.1"/>
    </source>
</evidence>
<dbReference type="GO" id="GO:0006310">
    <property type="term" value="P:DNA recombination"/>
    <property type="evidence" value="ECO:0007669"/>
    <property type="project" value="InterPro"/>
</dbReference>
<dbReference type="Pfam" id="PF00589">
    <property type="entry name" value="Phage_integrase"/>
    <property type="match status" value="1"/>
</dbReference>
<reference evidence="2" key="1">
    <citation type="journal article" date="2016" name="Insect Biochem. Mol. Biol.">
        <title>Multifaceted biological insights from a draft genome sequence of the tobacco hornworm moth, Manduca sexta.</title>
        <authorList>
            <person name="Kanost M.R."/>
            <person name="Arrese E.L."/>
            <person name="Cao X."/>
            <person name="Chen Y.R."/>
            <person name="Chellapilla S."/>
            <person name="Goldsmith M.R."/>
            <person name="Grosse-Wilde E."/>
            <person name="Heckel D.G."/>
            <person name="Herndon N."/>
            <person name="Jiang H."/>
            <person name="Papanicolaou A."/>
            <person name="Qu J."/>
            <person name="Soulages J.L."/>
            <person name="Vogel H."/>
            <person name="Walters J."/>
            <person name="Waterhouse R.M."/>
            <person name="Ahn S.J."/>
            <person name="Almeida F.C."/>
            <person name="An C."/>
            <person name="Aqrawi P."/>
            <person name="Bretschneider A."/>
            <person name="Bryant W.B."/>
            <person name="Bucks S."/>
            <person name="Chao H."/>
            <person name="Chevignon G."/>
            <person name="Christen J.M."/>
            <person name="Clarke D.F."/>
            <person name="Dittmer N.T."/>
            <person name="Ferguson L.C.F."/>
            <person name="Garavelou S."/>
            <person name="Gordon K.H.J."/>
            <person name="Gunaratna R.T."/>
            <person name="Han Y."/>
            <person name="Hauser F."/>
            <person name="He Y."/>
            <person name="Heidel-Fischer H."/>
            <person name="Hirsh A."/>
            <person name="Hu Y."/>
            <person name="Jiang H."/>
            <person name="Kalra D."/>
            <person name="Klinner C."/>
            <person name="Konig C."/>
            <person name="Kovar C."/>
            <person name="Kroll A.R."/>
            <person name="Kuwar S.S."/>
            <person name="Lee S.L."/>
            <person name="Lehman R."/>
            <person name="Li K."/>
            <person name="Li Z."/>
            <person name="Liang H."/>
            <person name="Lovelace S."/>
            <person name="Lu Z."/>
            <person name="Mansfield J.H."/>
            <person name="McCulloch K.J."/>
            <person name="Mathew T."/>
            <person name="Morton B."/>
            <person name="Muzny D.M."/>
            <person name="Neunemann D."/>
            <person name="Ongeri F."/>
            <person name="Pauchet Y."/>
            <person name="Pu L.L."/>
            <person name="Pyrousis I."/>
            <person name="Rao X.J."/>
            <person name="Redding A."/>
            <person name="Roesel C."/>
            <person name="Sanchez-Gracia A."/>
            <person name="Schaack S."/>
            <person name="Shukla A."/>
            <person name="Tetreau G."/>
            <person name="Wang Y."/>
            <person name="Xiong G.H."/>
            <person name="Traut W."/>
            <person name="Walsh T.K."/>
            <person name="Worley K.C."/>
            <person name="Wu D."/>
            <person name="Wu W."/>
            <person name="Wu Y.Q."/>
            <person name="Zhang X."/>
            <person name="Zou Z."/>
            <person name="Zucker H."/>
            <person name="Briscoe A.D."/>
            <person name="Burmester T."/>
            <person name="Clem R.J."/>
            <person name="Feyereisen R."/>
            <person name="Grimmelikhuijzen C.J.P."/>
            <person name="Hamodrakas S.J."/>
            <person name="Hansson B.S."/>
            <person name="Huguet E."/>
            <person name="Jermiin L.S."/>
            <person name="Lan Q."/>
            <person name="Lehman H.K."/>
            <person name="Lorenzen M."/>
            <person name="Merzendorfer H."/>
            <person name="Michalopoulos I."/>
            <person name="Morton D.B."/>
            <person name="Muthukrishnan S."/>
            <person name="Oakeshott J.G."/>
            <person name="Palmer W."/>
            <person name="Park Y."/>
            <person name="Passarelli A.L."/>
            <person name="Rozas J."/>
            <person name="Schwartz L.M."/>
            <person name="Smith W."/>
            <person name="Southgate A."/>
            <person name="Vilcinskas A."/>
            <person name="Vogt R."/>
            <person name="Wang P."/>
            <person name="Werren J."/>
            <person name="Yu X.Q."/>
            <person name="Zhou J.J."/>
            <person name="Brown S.J."/>
            <person name="Scherer S.E."/>
            <person name="Richards S."/>
            <person name="Blissard G.W."/>
        </authorList>
    </citation>
    <scope>NUCLEOTIDE SEQUENCE</scope>
</reference>
<accession>A0A921ZFF6</accession>
<dbReference type="AlphaFoldDB" id="A0A921ZFF6"/>
<dbReference type="EMBL" id="JH668518">
    <property type="protein sequence ID" value="KAG6456630.1"/>
    <property type="molecule type" value="Genomic_DNA"/>
</dbReference>
<protein>
    <recommendedName>
        <fullName evidence="1">Tyr recombinase domain-containing protein</fullName>
    </recommendedName>
</protein>
<sequence length="300" mass="33830">MMASLSKNSLKQYNVCIKKWWTFSQANSIDIYKASVPTVLYFLTQQFNDNAQYGTFNSCRAALSLVLGQNITNDDRIQRFFKGVSRLRPPLPKYNASWDTNLVLDLLSSWYPNENLTLERLARKAVTLLALTTAHRIQTLSKILIKNVEFLDEHILIKIPGEIKTSRLGARQPIHLLPFFISNQSICPTKTLIAYINKTKPIRKTDTLWLGLKKPHNPVFTQSLSRWIKRTLSESGIDVAVFSAHSTRHAAASRALSLGVSIDSIRNTAALVGATTQTHLQGFTIGPYSILIMILWLGQF</sequence>
<name>A0A921ZFF6_MANSE</name>
<reference evidence="2" key="2">
    <citation type="submission" date="2020-12" db="EMBL/GenBank/DDBJ databases">
        <authorList>
            <person name="Kanost M."/>
        </authorList>
    </citation>
    <scope>NUCLEOTIDE SEQUENCE</scope>
</reference>
<dbReference type="GO" id="GO:0015074">
    <property type="term" value="P:DNA integration"/>
    <property type="evidence" value="ECO:0007669"/>
    <property type="project" value="InterPro"/>
</dbReference>
<dbReference type="InterPro" id="IPR002104">
    <property type="entry name" value="Integrase_catalytic"/>
</dbReference>
<evidence type="ECO:0000259" key="1">
    <source>
        <dbReference type="PROSITE" id="PS51898"/>
    </source>
</evidence>
<proteinExistence type="predicted"/>
<keyword evidence="3" id="KW-1185">Reference proteome</keyword>
<gene>
    <name evidence="2" type="ORF">O3G_MSEX009849</name>
</gene>